<protein>
    <submittedName>
        <fullName evidence="1">Uncharacterized protein</fullName>
    </submittedName>
</protein>
<evidence type="ECO:0000313" key="1">
    <source>
        <dbReference type="EMBL" id="KAG0415510.1"/>
    </source>
</evidence>
<comment type="caution">
    <text evidence="1">The sequence shown here is derived from an EMBL/GenBank/DDBJ whole genome shotgun (WGS) entry which is preliminary data.</text>
</comment>
<sequence>MKVSVRSINLVFVTLLWTSAGALVSPECEQSPIAEFNLNKMIDCGHNGQSWSIWKVPGEEPYCLGDVIDKADDDKYLCYALGKRNGTCLRISYLYNPDKKFNGPNYFERDLGGNTWSKSLILDTDNCKYLVQLECFPDGSVTRYVTYKNTWTSEEKEQLKVKAENIEQLRFLRNYTFNCVKDRVRGKKTDDEAREGEKVPKEAESVNSRSQCEDLHGLLSTVQLVQQRTGAARRMKSQANVVQPHRHDQANVTRPSVQRDVFHMAANVYRVIDGVNLVKVFSEEAVRSAFRYKPRRGDIFSASYPKCDSDWLQHIVYNILTEGVSPERKLDFRFRMPFLELQGADAATHGLKPGALKTHLPFQKVPFSEDAKYIYSARNPYDCCVAFYRHTATLPVYEFGDGTFDQFLEMFLRGQVDFGDYFDHLLPWYEHRDDSNVLFVTFEALEKDLRFYVLKIADFVGATYGEKLRKDAGLLDRVVSVSDLESMTKSVNARARELAEYVPSDRDLEGVHPSLLKGLNSTKRFVKKAASEEFLRMTATGDWKNHFTAEQVARMKDWIAEKTDNSSVMQLWDGIDLPR</sequence>
<organism evidence="1 2">
    <name type="scientific">Ixodes persulcatus</name>
    <name type="common">Taiga tick</name>
    <dbReference type="NCBI Taxonomy" id="34615"/>
    <lineage>
        <taxon>Eukaryota</taxon>
        <taxon>Metazoa</taxon>
        <taxon>Ecdysozoa</taxon>
        <taxon>Arthropoda</taxon>
        <taxon>Chelicerata</taxon>
        <taxon>Arachnida</taxon>
        <taxon>Acari</taxon>
        <taxon>Parasitiformes</taxon>
        <taxon>Ixodida</taxon>
        <taxon>Ixodoidea</taxon>
        <taxon>Ixodidae</taxon>
        <taxon>Ixodinae</taxon>
        <taxon>Ixodes</taxon>
    </lineage>
</organism>
<keyword evidence="2" id="KW-1185">Reference proteome</keyword>
<gene>
    <name evidence="1" type="ORF">HPB47_007319</name>
</gene>
<reference evidence="1 2" key="1">
    <citation type="journal article" date="2020" name="Cell">
        <title>Large-Scale Comparative Analyses of Tick Genomes Elucidate Their Genetic Diversity and Vector Capacities.</title>
        <authorList>
            <consortium name="Tick Genome and Microbiome Consortium (TIGMIC)"/>
            <person name="Jia N."/>
            <person name="Wang J."/>
            <person name="Shi W."/>
            <person name="Du L."/>
            <person name="Sun Y."/>
            <person name="Zhan W."/>
            <person name="Jiang J.F."/>
            <person name="Wang Q."/>
            <person name="Zhang B."/>
            <person name="Ji P."/>
            <person name="Bell-Sakyi L."/>
            <person name="Cui X.M."/>
            <person name="Yuan T.T."/>
            <person name="Jiang B.G."/>
            <person name="Yang W.F."/>
            <person name="Lam T.T."/>
            <person name="Chang Q.C."/>
            <person name="Ding S.J."/>
            <person name="Wang X.J."/>
            <person name="Zhu J.G."/>
            <person name="Ruan X.D."/>
            <person name="Zhao L."/>
            <person name="Wei J.T."/>
            <person name="Ye R.Z."/>
            <person name="Que T.C."/>
            <person name="Du C.H."/>
            <person name="Zhou Y.H."/>
            <person name="Cheng J.X."/>
            <person name="Dai P.F."/>
            <person name="Guo W.B."/>
            <person name="Han X.H."/>
            <person name="Huang E.J."/>
            <person name="Li L.F."/>
            <person name="Wei W."/>
            <person name="Gao Y.C."/>
            <person name="Liu J.Z."/>
            <person name="Shao H.Z."/>
            <person name="Wang X."/>
            <person name="Wang C.C."/>
            <person name="Yang T.C."/>
            <person name="Huo Q.B."/>
            <person name="Li W."/>
            <person name="Chen H.Y."/>
            <person name="Chen S.E."/>
            <person name="Zhou L.G."/>
            <person name="Ni X.B."/>
            <person name="Tian J.H."/>
            <person name="Sheng Y."/>
            <person name="Liu T."/>
            <person name="Pan Y.S."/>
            <person name="Xia L.Y."/>
            <person name="Li J."/>
            <person name="Zhao F."/>
            <person name="Cao W.C."/>
        </authorList>
    </citation>
    <scope>NUCLEOTIDE SEQUENCE [LARGE SCALE GENOMIC DNA]</scope>
    <source>
        <strain evidence="1">Iper-2018</strain>
    </source>
</reference>
<dbReference type="EMBL" id="JABSTQ010011062">
    <property type="protein sequence ID" value="KAG0415510.1"/>
    <property type="molecule type" value="Genomic_DNA"/>
</dbReference>
<name>A0AC60P7V9_IXOPE</name>
<accession>A0AC60P7V9</accession>
<evidence type="ECO:0000313" key="2">
    <source>
        <dbReference type="Proteomes" id="UP000805193"/>
    </source>
</evidence>
<dbReference type="Proteomes" id="UP000805193">
    <property type="component" value="Unassembled WGS sequence"/>
</dbReference>
<proteinExistence type="predicted"/>